<dbReference type="Proteomes" id="UP000541444">
    <property type="component" value="Unassembled WGS sequence"/>
</dbReference>
<comment type="cofactor">
    <cofactor evidence="1">
        <name>Mn(2+)</name>
        <dbReference type="ChEBI" id="CHEBI:29035"/>
    </cofactor>
</comment>
<dbReference type="SMART" id="SM00535">
    <property type="entry name" value="RIBOc"/>
    <property type="match status" value="1"/>
</dbReference>
<dbReference type="FunFam" id="1.10.1520.10:FF:000004">
    <property type="entry name" value="Endoribonuclease dicer-like 1"/>
    <property type="match status" value="1"/>
</dbReference>
<evidence type="ECO:0000313" key="10">
    <source>
        <dbReference type="EMBL" id="KAF6147419.1"/>
    </source>
</evidence>
<dbReference type="SUPFAM" id="SSF69065">
    <property type="entry name" value="RNase III domain-like"/>
    <property type="match status" value="2"/>
</dbReference>
<evidence type="ECO:0000256" key="7">
    <source>
        <dbReference type="ARBA" id="ARBA00022842"/>
    </source>
</evidence>
<dbReference type="GO" id="GO:0030422">
    <property type="term" value="P:siRNA processing"/>
    <property type="evidence" value="ECO:0007669"/>
    <property type="project" value="TreeGrafter"/>
</dbReference>
<dbReference type="AlphaFoldDB" id="A0A7J7LXS9"/>
<evidence type="ECO:0000256" key="2">
    <source>
        <dbReference type="ARBA" id="ARBA00001946"/>
    </source>
</evidence>
<dbReference type="CDD" id="cd00593">
    <property type="entry name" value="RIBOc"/>
    <property type="match status" value="1"/>
</dbReference>
<keyword evidence="7" id="KW-0460">Magnesium</keyword>
<comment type="caution">
    <text evidence="10">The sequence shown here is derived from an EMBL/GenBank/DDBJ whole genome shotgun (WGS) entry which is preliminary data.</text>
</comment>
<dbReference type="OrthoDB" id="6513042at2759"/>
<dbReference type="EMBL" id="JACGCM010001910">
    <property type="protein sequence ID" value="KAF6147419.1"/>
    <property type="molecule type" value="Genomic_DNA"/>
</dbReference>
<dbReference type="GO" id="GO:0005737">
    <property type="term" value="C:cytoplasm"/>
    <property type="evidence" value="ECO:0007669"/>
    <property type="project" value="TreeGrafter"/>
</dbReference>
<keyword evidence="8" id="KW-0694">RNA-binding</keyword>
<dbReference type="GO" id="GO:0005634">
    <property type="term" value="C:nucleus"/>
    <property type="evidence" value="ECO:0007669"/>
    <property type="project" value="TreeGrafter"/>
</dbReference>
<dbReference type="GO" id="GO:0004525">
    <property type="term" value="F:ribonuclease III activity"/>
    <property type="evidence" value="ECO:0007669"/>
    <property type="project" value="InterPro"/>
</dbReference>
<sequence length="598" mass="67399">MILTARFMPEFQVYIRDQLFDPSQFFTLGRPCKLNCNKDTETTIHNEPESENRVVGTVINHMACSKGHHWLYKKTIADVLESLVGAFIVDSGFKAAMAFLKWMGIHVNFDDSQVSKICIASKSFMSLSDYMDNTAVESSLGYKFLYKGFIVQAFVHPSFNKHTGGCYQRLEFLGDAVLDYLITSYLYSVYPKLKPGQLTDLRSVTVNNNSFAHVAVTRSFQKYLLSDSANLSEAIKKFVNFAQTSISEKNPLDGPTCPKVLGDLVESCVGAILIDTGFNLSHVWRIILTFLDPIMTFSSLYINPVRQLRELCQSHNWDLEFSSSRKGGTFIVEAKARGRRLKKGKSLEEVLKSSTKQQAKLLGFDETPINIIDLDLVPVEHMEIAEVSPAPRLYISKTDPGIGLSASSEEHSSDTFSDTAGISQNGSAKSCVYEICASNYESPTVQMLQRGRRFPLKAQNGFRKISSFPAHEDLKMGYDCFSMPWGFEPSNRELFLKITSSSTPWGFEFTNSKQGRRNKEEVRPPMDLAKNTESVESKAFVLRHLRLGVLLLCLAENDDEDEIKLDPNYRNVEFLITTGPVRHPNLIMRILCLELCLK</sequence>
<feature type="domain" description="RNase III" evidence="9">
    <location>
        <begin position="74"/>
        <end position="92"/>
    </location>
</feature>
<dbReference type="PROSITE" id="PS50142">
    <property type="entry name" value="RNASE_3_2"/>
    <property type="match status" value="2"/>
</dbReference>
<proteinExistence type="predicted"/>
<dbReference type="Pfam" id="PF00636">
    <property type="entry name" value="Ribonuclease_3"/>
    <property type="match status" value="1"/>
</dbReference>
<evidence type="ECO:0000259" key="9">
    <source>
        <dbReference type="PROSITE" id="PS50142"/>
    </source>
</evidence>
<dbReference type="GO" id="GO:0046872">
    <property type="term" value="F:metal ion binding"/>
    <property type="evidence" value="ECO:0007669"/>
    <property type="project" value="UniProtKB-KW"/>
</dbReference>
<gene>
    <name evidence="10" type="ORF">GIB67_016776</name>
</gene>
<evidence type="ECO:0000313" key="11">
    <source>
        <dbReference type="Proteomes" id="UP000541444"/>
    </source>
</evidence>
<evidence type="ECO:0000256" key="1">
    <source>
        <dbReference type="ARBA" id="ARBA00001936"/>
    </source>
</evidence>
<keyword evidence="5" id="KW-0255">Endonuclease</keyword>
<comment type="cofactor">
    <cofactor evidence="2">
        <name>Mg(2+)</name>
        <dbReference type="ChEBI" id="CHEBI:18420"/>
    </cofactor>
</comment>
<accession>A0A7J7LXS9</accession>
<evidence type="ECO:0000256" key="6">
    <source>
        <dbReference type="ARBA" id="ARBA00022801"/>
    </source>
</evidence>
<organism evidence="10 11">
    <name type="scientific">Kingdonia uniflora</name>
    <dbReference type="NCBI Taxonomy" id="39325"/>
    <lineage>
        <taxon>Eukaryota</taxon>
        <taxon>Viridiplantae</taxon>
        <taxon>Streptophyta</taxon>
        <taxon>Embryophyta</taxon>
        <taxon>Tracheophyta</taxon>
        <taxon>Spermatophyta</taxon>
        <taxon>Magnoliopsida</taxon>
        <taxon>Ranunculales</taxon>
        <taxon>Circaeasteraceae</taxon>
        <taxon>Kingdonia</taxon>
    </lineage>
</organism>
<dbReference type="InterPro" id="IPR036389">
    <property type="entry name" value="RNase_III_sf"/>
</dbReference>
<reference evidence="10 11" key="1">
    <citation type="journal article" date="2020" name="IScience">
        <title>Genome Sequencing of the Endangered Kingdonia uniflora (Circaeasteraceae, Ranunculales) Reveals Potential Mechanisms of Evolutionary Specialization.</title>
        <authorList>
            <person name="Sun Y."/>
            <person name="Deng T."/>
            <person name="Zhang A."/>
            <person name="Moore M.J."/>
            <person name="Landis J.B."/>
            <person name="Lin N."/>
            <person name="Zhang H."/>
            <person name="Zhang X."/>
            <person name="Huang J."/>
            <person name="Zhang X."/>
            <person name="Sun H."/>
            <person name="Wang H."/>
        </authorList>
    </citation>
    <scope>NUCLEOTIDE SEQUENCE [LARGE SCALE GENOMIC DNA]</scope>
    <source>
        <strain evidence="10">TB1705</strain>
        <tissue evidence="10">Leaf</tissue>
    </source>
</reference>
<feature type="non-terminal residue" evidence="10">
    <location>
        <position position="1"/>
    </location>
</feature>
<dbReference type="PANTHER" id="PTHR14950:SF15">
    <property type="entry name" value="DICER-LIKE PROTEIN 4"/>
    <property type="match status" value="1"/>
</dbReference>
<evidence type="ECO:0000256" key="5">
    <source>
        <dbReference type="ARBA" id="ARBA00022759"/>
    </source>
</evidence>
<evidence type="ECO:0000256" key="4">
    <source>
        <dbReference type="ARBA" id="ARBA00022723"/>
    </source>
</evidence>
<keyword evidence="4" id="KW-0479">Metal-binding</keyword>
<dbReference type="Gene3D" id="1.10.1520.10">
    <property type="entry name" value="Ribonuclease III domain"/>
    <property type="match status" value="2"/>
</dbReference>
<name>A0A7J7LXS9_9MAGN</name>
<evidence type="ECO:0000256" key="3">
    <source>
        <dbReference type="ARBA" id="ARBA00022722"/>
    </source>
</evidence>
<keyword evidence="3" id="KW-0540">Nuclease</keyword>
<evidence type="ECO:0000256" key="8">
    <source>
        <dbReference type="ARBA" id="ARBA00022884"/>
    </source>
</evidence>
<dbReference type="PANTHER" id="PTHR14950">
    <property type="entry name" value="DICER-RELATED"/>
    <property type="match status" value="1"/>
</dbReference>
<keyword evidence="11" id="KW-1185">Reference proteome</keyword>
<feature type="domain" description="RNase III" evidence="9">
    <location>
        <begin position="133"/>
        <end position="277"/>
    </location>
</feature>
<protein>
    <recommendedName>
        <fullName evidence="9">RNase III domain-containing protein</fullName>
    </recommendedName>
</protein>
<keyword evidence="6" id="KW-0378">Hydrolase</keyword>
<dbReference type="InterPro" id="IPR000999">
    <property type="entry name" value="RNase_III_dom"/>
</dbReference>
<dbReference type="GO" id="GO:0003723">
    <property type="term" value="F:RNA binding"/>
    <property type="evidence" value="ECO:0007669"/>
    <property type="project" value="UniProtKB-KW"/>
</dbReference>
<dbReference type="PROSITE" id="PS00517">
    <property type="entry name" value="RNASE_3_1"/>
    <property type="match status" value="1"/>
</dbReference>